<feature type="compositionally biased region" description="Polar residues" evidence="1">
    <location>
        <begin position="324"/>
        <end position="334"/>
    </location>
</feature>
<evidence type="ECO:0000256" key="2">
    <source>
        <dbReference type="SAM" id="Phobius"/>
    </source>
</evidence>
<feature type="region of interest" description="Disordered" evidence="1">
    <location>
        <begin position="1"/>
        <end position="390"/>
    </location>
</feature>
<proteinExistence type="predicted"/>
<accession>A0A846RWQ8</accession>
<reference evidence="3 4" key="1">
    <citation type="submission" date="2020-03" db="EMBL/GenBank/DDBJ databases">
        <title>Sequencing the genomes of 1000 actinobacteria strains.</title>
        <authorList>
            <person name="Klenk H.-P."/>
        </authorList>
    </citation>
    <scope>NUCLEOTIDE SEQUENCE [LARGE SCALE GENOMIC DNA]</scope>
    <source>
        <strain evidence="3 4">DSM 16403</strain>
    </source>
</reference>
<evidence type="ECO:0008006" key="5">
    <source>
        <dbReference type="Google" id="ProtNLM"/>
    </source>
</evidence>
<feature type="compositionally biased region" description="Low complexity" evidence="1">
    <location>
        <begin position="72"/>
        <end position="87"/>
    </location>
</feature>
<dbReference type="Proteomes" id="UP000547458">
    <property type="component" value="Unassembled WGS sequence"/>
</dbReference>
<sequence>MSDQSDKPEEGATAEDAAQEGPEPADAAVAEPQLVNPDEVQLSESEVSREALEPELETSAEDVQLSEPSLGAAEISQESAEAASLKDAAAEAKAVEQEAEEVGTLVGGPRPPEDPAEAAAPAGTAPAGGTAGDTGENRHDDGGHSGDQHDDGAQNQDVDISASDDDPIGAVAHQPDEATPAQADPAAPDAHPEPKSEPRASTDPQFALANLAASGEDPGWTGSTEDGSRWDALFELGEAEAAAAPGTTAGNAAVSENVAGAAEQQGADITLPPGIPAPPEGAPGNGDTPAPPAGATGNDETPAAQGSTETPSSQDGHEAPAAQDIQTPSAQGTPAEQVPESPWKQPFAGPHPQAPGSPHAPLGGAYGLPPAGAEQGTTAQDSSRDRTGKSGTNRRTLIIVAVAGLVILGLLIFAIIRIVDAVSGGGPDAAPSVDASPGADGIIAESISPLELGAGACILDFDESNLSENVTTVTCTTPHNAQLLATDTYPEDTEFPGDEALAVRGDELCNSAEVDERAATEYPDLTLIQVTPTSGTWAEGDRRVDCFVVSNEGNIITDDLLAQ</sequence>
<feature type="compositionally biased region" description="Polar residues" evidence="1">
    <location>
        <begin position="304"/>
        <end position="314"/>
    </location>
</feature>
<evidence type="ECO:0000313" key="4">
    <source>
        <dbReference type="Proteomes" id="UP000547458"/>
    </source>
</evidence>
<dbReference type="AlphaFoldDB" id="A0A846RWQ8"/>
<keyword evidence="2" id="KW-0812">Transmembrane</keyword>
<feature type="compositionally biased region" description="Basic and acidic residues" evidence="1">
    <location>
        <begin position="1"/>
        <end position="10"/>
    </location>
</feature>
<feature type="compositionally biased region" description="Low complexity" evidence="1">
    <location>
        <begin position="117"/>
        <end position="128"/>
    </location>
</feature>
<evidence type="ECO:0000313" key="3">
    <source>
        <dbReference type="EMBL" id="NJC23456.1"/>
    </source>
</evidence>
<feature type="compositionally biased region" description="Low complexity" evidence="1">
    <location>
        <begin position="359"/>
        <end position="373"/>
    </location>
</feature>
<dbReference type="EMBL" id="JAATJL010000001">
    <property type="protein sequence ID" value="NJC23456.1"/>
    <property type="molecule type" value="Genomic_DNA"/>
</dbReference>
<feature type="compositionally biased region" description="Basic and acidic residues" evidence="1">
    <location>
        <begin position="135"/>
        <end position="152"/>
    </location>
</feature>
<dbReference type="RefSeq" id="WP_167994638.1">
    <property type="nucleotide sequence ID" value="NZ_JAATJL010000001.1"/>
</dbReference>
<protein>
    <recommendedName>
        <fullName evidence="5">Septum formation-related domain-containing protein</fullName>
    </recommendedName>
</protein>
<comment type="caution">
    <text evidence="3">The sequence shown here is derived from an EMBL/GenBank/DDBJ whole genome shotgun (WGS) entry which is preliminary data.</text>
</comment>
<feature type="transmembrane region" description="Helical" evidence="2">
    <location>
        <begin position="396"/>
        <end position="416"/>
    </location>
</feature>
<feature type="compositionally biased region" description="Low complexity" evidence="1">
    <location>
        <begin position="233"/>
        <end position="253"/>
    </location>
</feature>
<keyword evidence="4" id="KW-1185">Reference proteome</keyword>
<organism evidence="3 4">
    <name type="scientific">Arthrobacter pigmenti</name>
    <dbReference type="NCBI Taxonomy" id="271432"/>
    <lineage>
        <taxon>Bacteria</taxon>
        <taxon>Bacillati</taxon>
        <taxon>Actinomycetota</taxon>
        <taxon>Actinomycetes</taxon>
        <taxon>Micrococcales</taxon>
        <taxon>Micrococcaceae</taxon>
        <taxon>Arthrobacter</taxon>
    </lineage>
</organism>
<name>A0A846RWQ8_9MICC</name>
<keyword evidence="2" id="KW-0472">Membrane</keyword>
<evidence type="ECO:0000256" key="1">
    <source>
        <dbReference type="SAM" id="MobiDB-lite"/>
    </source>
</evidence>
<feature type="compositionally biased region" description="Basic and acidic residues" evidence="1">
    <location>
        <begin position="190"/>
        <end position="200"/>
    </location>
</feature>
<gene>
    <name evidence="3" type="ORF">BJ994_002532</name>
</gene>
<keyword evidence="2" id="KW-1133">Transmembrane helix</keyword>
<feature type="compositionally biased region" description="Low complexity" evidence="1">
    <location>
        <begin position="177"/>
        <end position="189"/>
    </location>
</feature>